<evidence type="ECO:0000313" key="5">
    <source>
        <dbReference type="Proteomes" id="UP001606305"/>
    </source>
</evidence>
<sequence>MEVAAGAPVARLYELVRRARLAATPRELAFLLVNDSLALLNFRQAALWSAEAGIDCLSGVVQAEANAPYVQWLTRLSDYVVTRMPAGGAMSAGDLPAELASEWDTWWPAYALVLPLGKEGEPPQGLWLLAGEAPWPEQDVALAREWSHAWWHAFLALRKQRLMTLTDWRRRLLPGKQDGDVERARWWRRPGPRWIAALLMLAALPVRLTVLAPGELVPAHPAVVRAPLDGVISSFQVQPNQRVSQGQALFGFDELAIQGRLDVARQTLATIETEYRQASQQALADMRVKSQLALLTGRIDEKRAEVEYLQEQLARARVLAPQAGIVLLDDPSEWIGRPVTIGERILRIAAPDDVEIEAWLPLGDAVDLATDAEVKLYLNATPLAPVTARLRYFAHDAVQRPDGSYAYRIRATLDAGTTHRVGLKGAAKLHAGWVPLAYWALRRPMATVRVTLGL</sequence>
<dbReference type="Gene3D" id="2.40.50.100">
    <property type="match status" value="1"/>
</dbReference>
<feature type="coiled-coil region" evidence="3">
    <location>
        <begin position="261"/>
        <end position="319"/>
    </location>
</feature>
<dbReference type="Proteomes" id="UP001606305">
    <property type="component" value="Unassembled WGS sequence"/>
</dbReference>
<protein>
    <submittedName>
        <fullName evidence="4">Efflux RND transporter periplasmic adaptor subunit</fullName>
    </submittedName>
</protein>
<dbReference type="EMBL" id="JBIGIA010000002">
    <property type="protein sequence ID" value="MFG6455792.1"/>
    <property type="molecule type" value="Genomic_DNA"/>
</dbReference>
<reference evidence="4 5" key="1">
    <citation type="submission" date="2024-09" db="EMBL/GenBank/DDBJ databases">
        <title>Novel species of the genus Pelomonas and Roseateles isolated from streams.</title>
        <authorList>
            <person name="Lu H."/>
        </authorList>
    </citation>
    <scope>NUCLEOTIDE SEQUENCE [LARGE SCALE GENOMIC DNA]</scope>
    <source>
        <strain evidence="4 5">BYS96W</strain>
    </source>
</reference>
<dbReference type="PANTHER" id="PTHR32347">
    <property type="entry name" value="EFFLUX SYSTEM COMPONENT YKNX-RELATED"/>
    <property type="match status" value="1"/>
</dbReference>
<dbReference type="Gene3D" id="1.10.287.470">
    <property type="entry name" value="Helix hairpin bin"/>
    <property type="match status" value="1"/>
</dbReference>
<accession>A0ABW7G1P5</accession>
<evidence type="ECO:0000256" key="1">
    <source>
        <dbReference type="ARBA" id="ARBA00004196"/>
    </source>
</evidence>
<comment type="subcellular location">
    <subcellularLocation>
        <location evidence="1">Cell envelope</location>
    </subcellularLocation>
</comment>
<keyword evidence="2 3" id="KW-0175">Coiled coil</keyword>
<name>A0ABW7G1P5_9BURK</name>
<gene>
    <name evidence="4" type="ORF">ACG00X_03015</name>
</gene>
<dbReference type="InterPro" id="IPR050465">
    <property type="entry name" value="UPF0194_transport"/>
</dbReference>
<keyword evidence="5" id="KW-1185">Reference proteome</keyword>
<evidence type="ECO:0000313" key="4">
    <source>
        <dbReference type="EMBL" id="MFG6455792.1"/>
    </source>
</evidence>
<evidence type="ECO:0000256" key="2">
    <source>
        <dbReference type="ARBA" id="ARBA00023054"/>
    </source>
</evidence>
<proteinExistence type="predicted"/>
<comment type="caution">
    <text evidence="4">The sequence shown here is derived from an EMBL/GenBank/DDBJ whole genome shotgun (WGS) entry which is preliminary data.</text>
</comment>
<dbReference type="SUPFAM" id="SSF111369">
    <property type="entry name" value="HlyD-like secretion proteins"/>
    <property type="match status" value="1"/>
</dbReference>
<organism evidence="4 5">
    <name type="scientific">Pelomonas nitida</name>
    <dbReference type="NCBI Taxonomy" id="3299027"/>
    <lineage>
        <taxon>Bacteria</taxon>
        <taxon>Pseudomonadati</taxon>
        <taxon>Pseudomonadota</taxon>
        <taxon>Betaproteobacteria</taxon>
        <taxon>Burkholderiales</taxon>
        <taxon>Sphaerotilaceae</taxon>
        <taxon>Roseateles</taxon>
    </lineage>
</organism>
<dbReference type="RefSeq" id="WP_394486452.1">
    <property type="nucleotide sequence ID" value="NZ_JBIGIA010000002.1"/>
</dbReference>
<evidence type="ECO:0000256" key="3">
    <source>
        <dbReference type="SAM" id="Coils"/>
    </source>
</evidence>